<feature type="compositionally biased region" description="Low complexity" evidence="1">
    <location>
        <begin position="121"/>
        <end position="130"/>
    </location>
</feature>
<evidence type="ECO:0000313" key="2">
    <source>
        <dbReference type="EMBL" id="GAA1993733.1"/>
    </source>
</evidence>
<accession>A0ABP5EAR6</accession>
<protein>
    <submittedName>
        <fullName evidence="2">Uncharacterized protein</fullName>
    </submittedName>
</protein>
<reference evidence="3" key="1">
    <citation type="journal article" date="2019" name="Int. J. Syst. Evol. Microbiol.">
        <title>The Global Catalogue of Microorganisms (GCM) 10K type strain sequencing project: providing services to taxonomists for standard genome sequencing and annotation.</title>
        <authorList>
            <consortium name="The Broad Institute Genomics Platform"/>
            <consortium name="The Broad Institute Genome Sequencing Center for Infectious Disease"/>
            <person name="Wu L."/>
            <person name="Ma J."/>
        </authorList>
    </citation>
    <scope>NUCLEOTIDE SEQUENCE [LARGE SCALE GENOMIC DNA]</scope>
    <source>
        <strain evidence="3">JCM 14545</strain>
    </source>
</reference>
<comment type="caution">
    <text evidence="2">The sequence shown here is derived from an EMBL/GenBank/DDBJ whole genome shotgun (WGS) entry which is preliminary data.</text>
</comment>
<dbReference type="EMBL" id="BAAANN010000074">
    <property type="protein sequence ID" value="GAA1993733.1"/>
    <property type="molecule type" value="Genomic_DNA"/>
</dbReference>
<sequence length="149" mass="15302">MTIHQAISSGVEHRGEEVGGELLFGDGPFDGGGRVRRGDVGHERANARGAFRGLRQASGGAADDEHLGALRREPPRRGAADPGAARGDEHGLGGCLFHGGESQTLTPVSRSSSPGHSKIDPYPYGLAPGLLAPPPAPEGDFPATGKEPL</sequence>
<feature type="compositionally biased region" description="Basic and acidic residues" evidence="1">
    <location>
        <begin position="36"/>
        <end position="46"/>
    </location>
</feature>
<feature type="region of interest" description="Disordered" evidence="1">
    <location>
        <begin position="21"/>
        <end position="149"/>
    </location>
</feature>
<organism evidence="2 3">
    <name type="scientific">Amycolatopsis minnesotensis</name>
    <dbReference type="NCBI Taxonomy" id="337894"/>
    <lineage>
        <taxon>Bacteria</taxon>
        <taxon>Bacillati</taxon>
        <taxon>Actinomycetota</taxon>
        <taxon>Actinomycetes</taxon>
        <taxon>Pseudonocardiales</taxon>
        <taxon>Pseudonocardiaceae</taxon>
        <taxon>Amycolatopsis</taxon>
    </lineage>
</organism>
<feature type="compositionally biased region" description="Basic and acidic residues" evidence="1">
    <location>
        <begin position="63"/>
        <end position="79"/>
    </location>
</feature>
<dbReference type="Proteomes" id="UP001501116">
    <property type="component" value="Unassembled WGS sequence"/>
</dbReference>
<evidence type="ECO:0000256" key="1">
    <source>
        <dbReference type="SAM" id="MobiDB-lite"/>
    </source>
</evidence>
<name>A0ABP5EAR6_9PSEU</name>
<feature type="compositionally biased region" description="Polar residues" evidence="1">
    <location>
        <begin position="101"/>
        <end position="115"/>
    </location>
</feature>
<gene>
    <name evidence="2" type="ORF">GCM10009754_86320</name>
</gene>
<keyword evidence="3" id="KW-1185">Reference proteome</keyword>
<proteinExistence type="predicted"/>
<evidence type="ECO:0000313" key="3">
    <source>
        <dbReference type="Proteomes" id="UP001501116"/>
    </source>
</evidence>